<proteinExistence type="predicted"/>
<feature type="region of interest" description="Disordered" evidence="2">
    <location>
        <begin position="455"/>
        <end position="492"/>
    </location>
</feature>
<dbReference type="SUPFAM" id="SSF57997">
    <property type="entry name" value="Tropomyosin"/>
    <property type="match status" value="1"/>
</dbReference>
<feature type="region of interest" description="Disordered" evidence="2">
    <location>
        <begin position="1164"/>
        <end position="1186"/>
    </location>
</feature>
<dbReference type="Gene3D" id="2.60.40.1080">
    <property type="match status" value="1"/>
</dbReference>
<dbReference type="InterPro" id="IPR018159">
    <property type="entry name" value="Spectrin/alpha-actinin"/>
</dbReference>
<dbReference type="PANTHER" id="PTHR23161">
    <property type="entry name" value="PROTEIN CIP2A"/>
    <property type="match status" value="1"/>
</dbReference>
<dbReference type="NCBIfam" id="NF038029">
    <property type="entry name" value="LP_plasma"/>
    <property type="match status" value="1"/>
</dbReference>
<sequence length="1691" mass="183777">MKKFLSLLGAITLTASATSGVVACGVTADSQIQPPDGDSSRIKSLEKQVADQKKQISDLESERDSLEKQRNDLTKNLAEAKQEQDILVKTVDDLTADNKAKDKKITELEGTKAVLESKLSDLQSKYDSLSKELEDAKKELLGVEQQRDLLEWKCAQLDQERQRLQGELDKEREANERNKTEIKVLEGTIQNLINNSDKNDQAAQEKISQLEQQKEALIQAGNESLRKISGLEQQIKKLDKQIDGYKAQIESLKNELTDLTNKYNSALNELKIAYIDILNLKNQIQDLNSTIEDARKVIKYQIGRIEDLNNQISTLNKNINKLNSDLIRVQREWEKAAEAYELSQEALNKAVAEISKLQGELEKAIKDKENSSVSIADMNIYTSQSKSPIIMANFLNTPLVWTEIINHNMEINNEMPQEAGIININNETGQITGLKAGDAWVQFKAEHIRPVTFKITVTNPNDPNPSTGGDGGLTPVNPDPKHPDKPLNPADQNYNLTVYQNTTKTITWAQGINLTNEMITTTPDNVVDWIVNGNVLKITGKTVANTKMVIDIPNYPQITINITVLGQSPITPPDNGGTGGDNGNGGITPVDPNDLSKGYKLELFEKETRKINLGTTLTKPEAKFSSEGVASQSIAGEILTIAGLKPGNTILTITTEKNGTLTIQITVDKLNNVTPTDPDLKPGENGQYNLSMYTGDVKDITLPKINIPTNADLTSSNETVATVKRKSNNVITISALTAGQSTITLANIQGYENFVINLTVDQTKTAKPGDGSGLVPDPSDKTGNTYKTTVYMGEPRIITFNGVDDLTNAAVDVVTNPDIVTASHNSNSLLPNQLELTGKQPSKNEAKVTVKIPGYNLITIFVTVKDKTNITPPTDGGDNGNNGGIVPTPGKDHEYDLKMFVNETRNINMGVDITNADIKQVTEEGQKQLVSFEKDSNNLKITSNTNTGVATLIVSMEGYNTTKIHVSVQPNKDFPPVTPGEGNGNLKPIDPSNPYLMSMEMFVNDTKNIDLGVQLSDKDITIDNALLTTKANGTNLEVKSGATSGPSQIKVKVEGYNEITINVTIKPNGNTGNLPDPSDNNGLTPNGENKFTLQMFTNEDKPFDLGANLIGAEIAYQPTINGVVTTGTQKGLEIKTGANTGKTTITITKYGFNTITIDLTISKRQPITPPNQGGGNNGFEPSDPKNPDNGVWNLIIGINQTVSINVGIDLTDPKALVKPVNDDNDEYFSFVKDPTNRQNLSVTGKQPNENKGSQIIISVPGHNDLTINVTVQNRNFTPPNTGNGVEPTDDPNVYKVNMYVNDIKFVDFPSSTIKNGKIDFDNNLFADVSWVSTVNSLSIKSNQIATQTRIIITQPGYNPLTLVVNIQDNNSFDIPADSGLTTDSNGAFHLGVHIGETKFIKLNADLVGDNAVVSSSDQNINATINHNGSVAVTGKKANKDSVLTVYDQKQHKEIKVHVEVYANVTPDPITGDGDGYLNGPDENGQYSLVLYTTDNRTINWPSADTSNAKDKFSPDNGVIEFTPGAHSFTLSVANSIPSGNEMKTQLTVTNVIGYNPLIINITVKYAKQPLLQGSTLVPVDGNNPNNASYNLNTGVGTKNIISINADGQPISLVGRGVEIYGDNIISINTEEYVLVDSSSKANIEYEVGPNLKDGLTNNQISITILDSSLNGKTFRLYIAGFYLCSVTINLN</sequence>
<evidence type="ECO:0000256" key="3">
    <source>
        <dbReference type="SAM" id="SignalP"/>
    </source>
</evidence>
<feature type="region of interest" description="Disordered" evidence="2">
    <location>
        <begin position="871"/>
        <end position="891"/>
    </location>
</feature>
<feature type="signal peptide" evidence="3">
    <location>
        <begin position="1"/>
        <end position="17"/>
    </location>
</feature>
<gene>
    <name evidence="4" type="ORF">CP520_00820</name>
</gene>
<evidence type="ECO:0000256" key="1">
    <source>
        <dbReference type="SAM" id="Coils"/>
    </source>
</evidence>
<dbReference type="PROSITE" id="PS51257">
    <property type="entry name" value="PROKAR_LIPOPROTEIN"/>
    <property type="match status" value="1"/>
</dbReference>
<feature type="compositionally biased region" description="Gly residues" evidence="2">
    <location>
        <begin position="576"/>
        <end position="586"/>
    </location>
</feature>
<dbReference type="OrthoDB" id="9802553at2"/>
<reference evidence="4 5" key="1">
    <citation type="submission" date="2017-09" db="EMBL/GenBank/DDBJ databases">
        <title>SPAdes assembly of the Mesoplasma lactucae genome.</title>
        <authorList>
            <person name="Knight T.F."/>
            <person name="Rubinstein R."/>
            <person name="Citino T."/>
        </authorList>
    </citation>
    <scope>NUCLEOTIDE SEQUENCE [LARGE SCALE GENOMIC DNA]</scope>
    <source>
        <strain evidence="4 5">831-C4</strain>
    </source>
</reference>
<dbReference type="PANTHER" id="PTHR23161:SF2">
    <property type="entry name" value="PROTEIN CIP2A"/>
    <property type="match status" value="1"/>
</dbReference>
<dbReference type="Gene3D" id="1.10.287.1490">
    <property type="match status" value="1"/>
</dbReference>
<dbReference type="KEGG" id="mlac:CP520_00820"/>
<dbReference type="RefSeq" id="WP_096862590.1">
    <property type="nucleotide sequence ID" value="NZ_CP023668.1"/>
</dbReference>
<dbReference type="Gene3D" id="1.20.120.330">
    <property type="entry name" value="Nucleotidyltransferases domain 2"/>
    <property type="match status" value="1"/>
</dbReference>
<keyword evidence="1" id="KW-0175">Coiled coil</keyword>
<feature type="region of interest" description="Disordered" evidence="2">
    <location>
        <begin position="569"/>
        <end position="592"/>
    </location>
</feature>
<evidence type="ECO:0000313" key="4">
    <source>
        <dbReference type="EMBL" id="ATG97302.1"/>
    </source>
</evidence>
<dbReference type="EMBL" id="CP023668">
    <property type="protein sequence ID" value="ATG97302.1"/>
    <property type="molecule type" value="Genomic_DNA"/>
</dbReference>
<feature type="compositionally biased region" description="Polar residues" evidence="2">
    <location>
        <begin position="455"/>
        <end position="467"/>
    </location>
</feature>
<evidence type="ECO:0000313" key="5">
    <source>
        <dbReference type="Proteomes" id="UP000232227"/>
    </source>
</evidence>
<accession>A0A291IR11</accession>
<dbReference type="InterPro" id="IPR042510">
    <property type="entry name" value="CIP2A"/>
</dbReference>
<feature type="chain" id="PRO_5043949372" evidence="3">
    <location>
        <begin position="18"/>
        <end position="1691"/>
    </location>
</feature>
<dbReference type="CDD" id="cd00176">
    <property type="entry name" value="SPEC"/>
    <property type="match status" value="1"/>
</dbReference>
<dbReference type="Proteomes" id="UP000232227">
    <property type="component" value="Chromosome"/>
</dbReference>
<protein>
    <submittedName>
        <fullName evidence="4">Uncharacterized protein</fullName>
    </submittedName>
</protein>
<feature type="coiled-coil region" evidence="1">
    <location>
        <begin position="42"/>
        <end position="367"/>
    </location>
</feature>
<dbReference type="InterPro" id="IPR054816">
    <property type="entry name" value="Lipoprotein_mollicutes-type_CS"/>
</dbReference>
<evidence type="ECO:0000256" key="2">
    <source>
        <dbReference type="SAM" id="MobiDB-lite"/>
    </source>
</evidence>
<name>A0A291IR11_9MOLU</name>
<keyword evidence="5" id="KW-1185">Reference proteome</keyword>
<keyword evidence="3" id="KW-0732">Signal</keyword>
<organism evidence="4 5">
    <name type="scientific">Mesoplasma lactucae ATCC 49193</name>
    <dbReference type="NCBI Taxonomy" id="81460"/>
    <lineage>
        <taxon>Bacteria</taxon>
        <taxon>Bacillati</taxon>
        <taxon>Mycoplasmatota</taxon>
        <taxon>Mollicutes</taxon>
        <taxon>Entomoplasmatales</taxon>
        <taxon>Entomoplasmataceae</taxon>
        <taxon>Mesoplasma</taxon>
    </lineage>
</organism>